<gene>
    <name evidence="2" type="ORF">ERS852491_00267</name>
</gene>
<dbReference type="STRING" id="39482.ERS852491_00267"/>
<reference evidence="2 3" key="1">
    <citation type="submission" date="2015-09" db="EMBL/GenBank/DDBJ databases">
        <authorList>
            <consortium name="Pathogen Informatics"/>
        </authorList>
    </citation>
    <scope>NUCLEOTIDE SEQUENCE [LARGE SCALE GENOMIC DNA]</scope>
    <source>
        <strain evidence="2 3">2789STDY5834876</strain>
    </source>
</reference>
<evidence type="ECO:0000256" key="1">
    <source>
        <dbReference type="SAM" id="MobiDB-lite"/>
    </source>
</evidence>
<dbReference type="Proteomes" id="UP000095544">
    <property type="component" value="Unassembled WGS sequence"/>
</dbReference>
<proteinExistence type="predicted"/>
<dbReference type="OrthoDB" id="2971178at2"/>
<dbReference type="AlphaFoldDB" id="A0A173Z4R2"/>
<evidence type="ECO:0000313" key="2">
    <source>
        <dbReference type="EMBL" id="CUN70165.1"/>
    </source>
</evidence>
<sequence>MKVTHLPEDGKNFIPYEVMGKNIDFNDGDLMFNASKKERDYEVVIDICLDYTGGLVMGASEGERYVAQLVIPAREYTETTTENPNYDPDSEFGTESPTITTREPVPFSMDECELRLWEVEV</sequence>
<evidence type="ECO:0000313" key="3">
    <source>
        <dbReference type="Proteomes" id="UP000095544"/>
    </source>
</evidence>
<accession>A0A173Z4R2</accession>
<dbReference type="RefSeq" id="WP_018595927.1">
    <property type="nucleotide sequence ID" value="NZ_CYZU01000002.1"/>
</dbReference>
<feature type="region of interest" description="Disordered" evidence="1">
    <location>
        <begin position="78"/>
        <end position="105"/>
    </location>
</feature>
<protein>
    <submittedName>
        <fullName evidence="2">Uncharacterized protein</fullName>
    </submittedName>
</protein>
<organism evidence="2 3">
    <name type="scientific">Faecalicatena contorta</name>
    <dbReference type="NCBI Taxonomy" id="39482"/>
    <lineage>
        <taxon>Bacteria</taxon>
        <taxon>Bacillati</taxon>
        <taxon>Bacillota</taxon>
        <taxon>Clostridia</taxon>
        <taxon>Lachnospirales</taxon>
        <taxon>Lachnospiraceae</taxon>
        <taxon>Faecalicatena</taxon>
    </lineage>
</organism>
<name>A0A173Z4R2_9FIRM</name>
<dbReference type="EMBL" id="CYZU01000002">
    <property type="protein sequence ID" value="CUN70165.1"/>
    <property type="molecule type" value="Genomic_DNA"/>
</dbReference>
<dbReference type="GeneID" id="75051317"/>